<proteinExistence type="predicted"/>
<gene>
    <name evidence="4" type="ORF">BCB69_06070</name>
</gene>
<accession>A0A1B3WEZ6</accession>
<reference evidence="5" key="1">
    <citation type="submission" date="2016-08" db="EMBL/GenBank/DDBJ databases">
        <authorList>
            <person name="Holder M.E."/>
            <person name="Ajami N.J."/>
            <person name="Petrosino J.F."/>
        </authorList>
    </citation>
    <scope>NUCLEOTIDE SEQUENCE [LARGE SCALE GENOMIC DNA]</scope>
    <source>
        <strain evidence="5">F0677</strain>
    </source>
</reference>
<evidence type="ECO:0000256" key="2">
    <source>
        <dbReference type="SAM" id="Phobius"/>
    </source>
</evidence>
<name>A0A1B3WEZ6_9FIRM</name>
<dbReference type="InterPro" id="IPR029051">
    <property type="entry name" value="DUF4352"/>
</dbReference>
<dbReference type="Gene3D" id="2.60.40.1240">
    <property type="match status" value="1"/>
</dbReference>
<evidence type="ECO:0000313" key="4">
    <source>
        <dbReference type="EMBL" id="AOH39548.1"/>
    </source>
</evidence>
<organism evidence="4 5">
    <name type="scientific">Dialister pneumosintes</name>
    <dbReference type="NCBI Taxonomy" id="39950"/>
    <lineage>
        <taxon>Bacteria</taxon>
        <taxon>Bacillati</taxon>
        <taxon>Bacillota</taxon>
        <taxon>Negativicutes</taxon>
        <taxon>Veillonellales</taxon>
        <taxon>Veillonellaceae</taxon>
        <taxon>Dialister</taxon>
    </lineage>
</organism>
<dbReference type="RefSeq" id="WP_069177318.1">
    <property type="nucleotide sequence ID" value="NZ_CP017037.1"/>
</dbReference>
<evidence type="ECO:0000259" key="3">
    <source>
        <dbReference type="Pfam" id="PF11611"/>
    </source>
</evidence>
<dbReference type="InterPro" id="IPR029050">
    <property type="entry name" value="Immunoprotect_excell_Ig-like"/>
</dbReference>
<dbReference type="KEGG" id="dpn:BCB69_06070"/>
<keyword evidence="2" id="KW-0812">Transmembrane</keyword>
<evidence type="ECO:0000256" key="1">
    <source>
        <dbReference type="ARBA" id="ARBA00022729"/>
    </source>
</evidence>
<sequence>MEVLSGILAIASIVWLIFGLIKPTKAAPFLKKPTRLKVFGMALLLFFAAGVIAPKESAPQTTSAKADTTQQAKKIYTMGELYNAKNFEIAVLDKQVTDRVSDSSGYLFTKADGSFVVLTIQYKNIAKEAMRLDNSAFRLKLGDATYSPVTLTININENIFLDLINPGI</sequence>
<dbReference type="AlphaFoldDB" id="A0A1B3WEZ6"/>
<dbReference type="EMBL" id="CP017037">
    <property type="protein sequence ID" value="AOH39548.1"/>
    <property type="molecule type" value="Genomic_DNA"/>
</dbReference>
<protein>
    <recommendedName>
        <fullName evidence="3">DUF4352 domain-containing protein</fullName>
    </recommendedName>
</protein>
<dbReference type="Proteomes" id="UP000094757">
    <property type="component" value="Chromosome"/>
</dbReference>
<keyword evidence="1" id="KW-0732">Signal</keyword>
<dbReference type="Pfam" id="PF11611">
    <property type="entry name" value="DUF4352"/>
    <property type="match status" value="1"/>
</dbReference>
<evidence type="ECO:0000313" key="5">
    <source>
        <dbReference type="Proteomes" id="UP000094757"/>
    </source>
</evidence>
<keyword evidence="2" id="KW-1133">Transmembrane helix</keyword>
<keyword evidence="2" id="KW-0472">Membrane</keyword>
<feature type="transmembrane region" description="Helical" evidence="2">
    <location>
        <begin position="36"/>
        <end position="53"/>
    </location>
</feature>
<feature type="domain" description="DUF4352" evidence="3">
    <location>
        <begin position="77"/>
        <end position="167"/>
    </location>
</feature>